<dbReference type="AlphaFoldDB" id="A0A5K7XIG0"/>
<name>A0A5K7XIG0_9BACT</name>
<protein>
    <submittedName>
        <fullName evidence="1">Uncharacterized protein</fullName>
    </submittedName>
</protein>
<accession>A0A5K7XIG0</accession>
<evidence type="ECO:0000313" key="2">
    <source>
        <dbReference type="Proteomes" id="UP000326837"/>
    </source>
</evidence>
<dbReference type="KEGG" id="lpav:PLANPX_5807"/>
<dbReference type="EMBL" id="AP021861">
    <property type="protein sequence ID" value="BBO36195.1"/>
    <property type="molecule type" value="Genomic_DNA"/>
</dbReference>
<keyword evidence="2" id="KW-1185">Reference proteome</keyword>
<organism evidence="1 2">
    <name type="scientific">Lacipirellula parvula</name>
    <dbReference type="NCBI Taxonomy" id="2650471"/>
    <lineage>
        <taxon>Bacteria</taxon>
        <taxon>Pseudomonadati</taxon>
        <taxon>Planctomycetota</taxon>
        <taxon>Planctomycetia</taxon>
        <taxon>Pirellulales</taxon>
        <taxon>Lacipirellulaceae</taxon>
        <taxon>Lacipirellula</taxon>
    </lineage>
</organism>
<dbReference type="Proteomes" id="UP000326837">
    <property type="component" value="Chromosome"/>
</dbReference>
<sequence>MKAGDTFGFFASSRLGVSYVFPFKDLSQRRRDAKEIQKREE</sequence>
<evidence type="ECO:0000313" key="1">
    <source>
        <dbReference type="EMBL" id="BBO36195.1"/>
    </source>
</evidence>
<proteinExistence type="predicted"/>
<reference evidence="2" key="1">
    <citation type="submission" date="2019-10" db="EMBL/GenBank/DDBJ databases">
        <title>Lacipirellula parvula gen. nov., sp. nov., representing a lineage of planctomycetes widespread in freshwater anoxic habitats, and description of the family Lacipirellulaceae.</title>
        <authorList>
            <person name="Dedysh S.N."/>
            <person name="Kulichevskaya I.S."/>
            <person name="Beletsky A.V."/>
            <person name="Rakitin A.L."/>
            <person name="Mardanov A.V."/>
            <person name="Ivanova A.A."/>
            <person name="Saltykova V.X."/>
            <person name="Rijpstra W.I.C."/>
            <person name="Sinninghe Damste J.S."/>
            <person name="Ravin N.V."/>
        </authorList>
    </citation>
    <scope>NUCLEOTIDE SEQUENCE [LARGE SCALE GENOMIC DNA]</scope>
    <source>
        <strain evidence="2">PX69</strain>
    </source>
</reference>
<gene>
    <name evidence="1" type="ORF">PLANPX_5807</name>
</gene>